<comment type="caution">
    <text evidence="11">The sequence shown here is derived from an EMBL/GenBank/DDBJ whole genome shotgun (WGS) entry which is preliminary data.</text>
</comment>
<feature type="transmembrane region" description="Helical" evidence="10">
    <location>
        <begin position="21"/>
        <end position="41"/>
    </location>
</feature>
<evidence type="ECO:0000256" key="1">
    <source>
        <dbReference type="ARBA" id="ARBA00002254"/>
    </source>
</evidence>
<keyword evidence="6 10" id="KW-0812">Transmembrane</keyword>
<keyword evidence="4" id="KW-1003">Cell membrane</keyword>
<comment type="subcellular location">
    <subcellularLocation>
        <location evidence="10">Cell inner membrane</location>
    </subcellularLocation>
    <subcellularLocation>
        <location evidence="2">Cell membrane</location>
        <topology evidence="2">Single-pass membrane protein</topology>
    </subcellularLocation>
</comment>
<comment type="function">
    <text evidence="1 10">Controls the rotational direction of flagella during chemotaxis.</text>
</comment>
<keyword evidence="5 10" id="KW-0145">Chemotaxis</keyword>
<evidence type="ECO:0000256" key="7">
    <source>
        <dbReference type="ARBA" id="ARBA00022779"/>
    </source>
</evidence>
<dbReference type="InterPro" id="IPR005503">
    <property type="entry name" value="FliL"/>
</dbReference>
<dbReference type="EMBL" id="JBHSGB010000017">
    <property type="protein sequence ID" value="MFC4656900.1"/>
    <property type="molecule type" value="Genomic_DNA"/>
</dbReference>
<evidence type="ECO:0000256" key="6">
    <source>
        <dbReference type="ARBA" id="ARBA00022692"/>
    </source>
</evidence>
<dbReference type="PANTHER" id="PTHR35091">
    <property type="entry name" value="FLAGELLAR PROTEIN FLIL"/>
    <property type="match status" value="1"/>
</dbReference>
<keyword evidence="11" id="KW-0969">Cilium</keyword>
<dbReference type="PANTHER" id="PTHR35091:SF2">
    <property type="entry name" value="FLAGELLAR PROTEIN FLIL"/>
    <property type="match status" value="1"/>
</dbReference>
<accession>A0ABV9JRT2</accession>
<evidence type="ECO:0000256" key="5">
    <source>
        <dbReference type="ARBA" id="ARBA00022500"/>
    </source>
</evidence>
<protein>
    <recommendedName>
        <fullName evidence="10">Flagellar protein FliL</fullName>
    </recommendedName>
</protein>
<evidence type="ECO:0000256" key="4">
    <source>
        <dbReference type="ARBA" id="ARBA00022475"/>
    </source>
</evidence>
<dbReference type="NCBIfam" id="NF004285">
    <property type="entry name" value="PRK05696.1"/>
    <property type="match status" value="1"/>
</dbReference>
<keyword evidence="9 10" id="KW-0472">Membrane</keyword>
<evidence type="ECO:0000256" key="9">
    <source>
        <dbReference type="ARBA" id="ARBA00023136"/>
    </source>
</evidence>
<keyword evidence="11" id="KW-0966">Cell projection</keyword>
<keyword evidence="8 10" id="KW-1133">Transmembrane helix</keyword>
<sequence length="178" mass="18491">MAAGKGKELEIADGSGKKKKLIIIGAVVAALAVGGGAFVMLSGGSEPVPQEMDVAADGAPAAEEGAAASADKGSALYVTMPRPFIFNVPGATKDRLVQIKVQLLVRGSNNEETAKVHIPLIESTLLRTFSTSNAEQLITVDGKEELKKKALREVQDALTGVAGSQVVEEVLFTGFVMQ</sequence>
<keyword evidence="7 10" id="KW-0283">Flagellar rotation</keyword>
<keyword evidence="12" id="KW-1185">Reference proteome</keyword>
<dbReference type="RefSeq" id="WP_377336408.1">
    <property type="nucleotide sequence ID" value="NZ_JBHSGB010000017.1"/>
</dbReference>
<evidence type="ECO:0000313" key="11">
    <source>
        <dbReference type="EMBL" id="MFC4656900.1"/>
    </source>
</evidence>
<gene>
    <name evidence="11" type="primary">fliL</name>
    <name evidence="11" type="ORF">ACFO3I_17915</name>
</gene>
<evidence type="ECO:0000256" key="10">
    <source>
        <dbReference type="RuleBase" id="RU364125"/>
    </source>
</evidence>
<dbReference type="Proteomes" id="UP001595962">
    <property type="component" value="Unassembled WGS sequence"/>
</dbReference>
<dbReference type="Pfam" id="PF03748">
    <property type="entry name" value="FliL"/>
    <property type="match status" value="1"/>
</dbReference>
<keyword evidence="11" id="KW-0282">Flagellum</keyword>
<keyword evidence="10" id="KW-0997">Cell inner membrane</keyword>
<evidence type="ECO:0000256" key="3">
    <source>
        <dbReference type="ARBA" id="ARBA00008281"/>
    </source>
</evidence>
<comment type="similarity">
    <text evidence="3 10">Belongs to the FliL family.</text>
</comment>
<evidence type="ECO:0000256" key="8">
    <source>
        <dbReference type="ARBA" id="ARBA00022989"/>
    </source>
</evidence>
<name>A0ABV9JRT2_9GAMM</name>
<reference evidence="12" key="1">
    <citation type="journal article" date="2019" name="Int. J. Syst. Evol. Microbiol.">
        <title>The Global Catalogue of Microorganisms (GCM) 10K type strain sequencing project: providing services to taxonomists for standard genome sequencing and annotation.</title>
        <authorList>
            <consortium name="The Broad Institute Genomics Platform"/>
            <consortium name="The Broad Institute Genome Sequencing Center for Infectious Disease"/>
            <person name="Wu L."/>
            <person name="Ma J."/>
        </authorList>
    </citation>
    <scope>NUCLEOTIDE SEQUENCE [LARGE SCALE GENOMIC DNA]</scope>
    <source>
        <strain evidence="12">DT28</strain>
    </source>
</reference>
<evidence type="ECO:0000313" key="12">
    <source>
        <dbReference type="Proteomes" id="UP001595962"/>
    </source>
</evidence>
<evidence type="ECO:0000256" key="2">
    <source>
        <dbReference type="ARBA" id="ARBA00004162"/>
    </source>
</evidence>
<proteinExistence type="inferred from homology"/>
<organism evidence="11 12">
    <name type="scientific">Rheinheimera marina</name>
    <dbReference type="NCBI Taxonomy" id="1774958"/>
    <lineage>
        <taxon>Bacteria</taxon>
        <taxon>Pseudomonadati</taxon>
        <taxon>Pseudomonadota</taxon>
        <taxon>Gammaproteobacteria</taxon>
        <taxon>Chromatiales</taxon>
        <taxon>Chromatiaceae</taxon>
        <taxon>Rheinheimera</taxon>
    </lineage>
</organism>